<name>A0A0E9PAX8_ANGAN</name>
<reference evidence="1" key="2">
    <citation type="journal article" date="2015" name="Fish Shellfish Immunol.">
        <title>Early steps in the European eel (Anguilla anguilla)-Vibrio vulnificus interaction in the gills: Role of the RtxA13 toxin.</title>
        <authorList>
            <person name="Callol A."/>
            <person name="Pajuelo D."/>
            <person name="Ebbesson L."/>
            <person name="Teles M."/>
            <person name="MacKenzie S."/>
            <person name="Amaro C."/>
        </authorList>
    </citation>
    <scope>NUCLEOTIDE SEQUENCE</scope>
</reference>
<protein>
    <submittedName>
        <fullName evidence="1">Uncharacterized protein</fullName>
    </submittedName>
</protein>
<reference evidence="1" key="1">
    <citation type="submission" date="2014-11" db="EMBL/GenBank/DDBJ databases">
        <authorList>
            <person name="Amaro Gonzalez C."/>
        </authorList>
    </citation>
    <scope>NUCLEOTIDE SEQUENCE</scope>
</reference>
<organism evidence="1">
    <name type="scientific">Anguilla anguilla</name>
    <name type="common">European freshwater eel</name>
    <name type="synonym">Muraena anguilla</name>
    <dbReference type="NCBI Taxonomy" id="7936"/>
    <lineage>
        <taxon>Eukaryota</taxon>
        <taxon>Metazoa</taxon>
        <taxon>Chordata</taxon>
        <taxon>Craniata</taxon>
        <taxon>Vertebrata</taxon>
        <taxon>Euteleostomi</taxon>
        <taxon>Actinopterygii</taxon>
        <taxon>Neopterygii</taxon>
        <taxon>Teleostei</taxon>
        <taxon>Anguilliformes</taxon>
        <taxon>Anguillidae</taxon>
        <taxon>Anguilla</taxon>
    </lineage>
</organism>
<accession>A0A0E9PAX8</accession>
<sequence>MMSIPLQYSRLSQCSALNFVRVYNVGSKRTYLSISTTSKEVRTLVSTTI</sequence>
<proteinExistence type="predicted"/>
<dbReference type="EMBL" id="GBXM01106903">
    <property type="protein sequence ID" value="JAH01674.1"/>
    <property type="molecule type" value="Transcribed_RNA"/>
</dbReference>
<dbReference type="AlphaFoldDB" id="A0A0E9PAX8"/>
<evidence type="ECO:0000313" key="1">
    <source>
        <dbReference type="EMBL" id="JAH01674.1"/>
    </source>
</evidence>